<feature type="compositionally biased region" description="Basic and acidic residues" evidence="1">
    <location>
        <begin position="10"/>
        <end position="43"/>
    </location>
</feature>
<dbReference type="AlphaFoldDB" id="A0AAV7WP67"/>
<evidence type="ECO:0000313" key="2">
    <source>
        <dbReference type="EMBL" id="KAJ1215053.1"/>
    </source>
</evidence>
<keyword evidence="3" id="KW-1185">Reference proteome</keyword>
<feature type="compositionally biased region" description="Basic and acidic residues" evidence="1">
    <location>
        <begin position="51"/>
        <end position="62"/>
    </location>
</feature>
<dbReference type="Proteomes" id="UP001066276">
    <property type="component" value="Chromosome 1_1"/>
</dbReference>
<feature type="region of interest" description="Disordered" evidence="1">
    <location>
        <begin position="1"/>
        <end position="78"/>
    </location>
</feature>
<sequence length="78" mass="8889">MGTLSEALDPDFRIRQGKETTDSQEGVERRESEDAGQPKEKTPNQESRMLGPREELQTRSEGRFGILSSRCPRNESHK</sequence>
<protein>
    <submittedName>
        <fullName evidence="2">Uncharacterized protein</fullName>
    </submittedName>
</protein>
<accession>A0AAV7WP67</accession>
<comment type="caution">
    <text evidence="2">The sequence shown here is derived from an EMBL/GenBank/DDBJ whole genome shotgun (WGS) entry which is preliminary data.</text>
</comment>
<organism evidence="2 3">
    <name type="scientific">Pleurodeles waltl</name>
    <name type="common">Iberian ribbed newt</name>
    <dbReference type="NCBI Taxonomy" id="8319"/>
    <lineage>
        <taxon>Eukaryota</taxon>
        <taxon>Metazoa</taxon>
        <taxon>Chordata</taxon>
        <taxon>Craniata</taxon>
        <taxon>Vertebrata</taxon>
        <taxon>Euteleostomi</taxon>
        <taxon>Amphibia</taxon>
        <taxon>Batrachia</taxon>
        <taxon>Caudata</taxon>
        <taxon>Salamandroidea</taxon>
        <taxon>Salamandridae</taxon>
        <taxon>Pleurodelinae</taxon>
        <taxon>Pleurodeles</taxon>
    </lineage>
</organism>
<proteinExistence type="predicted"/>
<name>A0AAV7WP67_PLEWA</name>
<evidence type="ECO:0000256" key="1">
    <source>
        <dbReference type="SAM" id="MobiDB-lite"/>
    </source>
</evidence>
<gene>
    <name evidence="2" type="ORF">NDU88_002663</name>
</gene>
<reference evidence="2" key="1">
    <citation type="journal article" date="2022" name="bioRxiv">
        <title>Sequencing and chromosome-scale assembly of the giantPleurodeles waltlgenome.</title>
        <authorList>
            <person name="Brown T."/>
            <person name="Elewa A."/>
            <person name="Iarovenko S."/>
            <person name="Subramanian E."/>
            <person name="Araus A.J."/>
            <person name="Petzold A."/>
            <person name="Susuki M."/>
            <person name="Suzuki K.-i.T."/>
            <person name="Hayashi T."/>
            <person name="Toyoda A."/>
            <person name="Oliveira C."/>
            <person name="Osipova E."/>
            <person name="Leigh N.D."/>
            <person name="Simon A."/>
            <person name="Yun M.H."/>
        </authorList>
    </citation>
    <scope>NUCLEOTIDE SEQUENCE</scope>
    <source>
        <strain evidence="2">20211129_DDA</strain>
        <tissue evidence="2">Liver</tissue>
    </source>
</reference>
<evidence type="ECO:0000313" key="3">
    <source>
        <dbReference type="Proteomes" id="UP001066276"/>
    </source>
</evidence>
<dbReference type="EMBL" id="JANPWB010000001">
    <property type="protein sequence ID" value="KAJ1215053.1"/>
    <property type="molecule type" value="Genomic_DNA"/>
</dbReference>